<dbReference type="GO" id="GO:0016787">
    <property type="term" value="F:hydrolase activity"/>
    <property type="evidence" value="ECO:0007669"/>
    <property type="project" value="UniProtKB-KW"/>
</dbReference>
<feature type="domain" description="AB hydrolase-1" evidence="1">
    <location>
        <begin position="23"/>
        <end position="245"/>
    </location>
</feature>
<organism evidence="2 3">
    <name type="scientific">Pseudonocardia yunnanensis</name>
    <dbReference type="NCBI Taxonomy" id="58107"/>
    <lineage>
        <taxon>Bacteria</taxon>
        <taxon>Bacillati</taxon>
        <taxon>Actinomycetota</taxon>
        <taxon>Actinomycetes</taxon>
        <taxon>Pseudonocardiales</taxon>
        <taxon>Pseudonocardiaceae</taxon>
        <taxon>Pseudonocardia</taxon>
    </lineage>
</organism>
<reference evidence="3" key="1">
    <citation type="journal article" date="2019" name="Int. J. Syst. Evol. Microbiol.">
        <title>The Global Catalogue of Microorganisms (GCM) 10K type strain sequencing project: providing services to taxonomists for standard genome sequencing and annotation.</title>
        <authorList>
            <consortium name="The Broad Institute Genomics Platform"/>
            <consortium name="The Broad Institute Genome Sequencing Center for Infectious Disease"/>
            <person name="Wu L."/>
            <person name="Ma J."/>
        </authorList>
    </citation>
    <scope>NUCLEOTIDE SEQUENCE [LARGE SCALE GENOMIC DNA]</scope>
    <source>
        <strain evidence="3">CCM 7043</strain>
    </source>
</reference>
<dbReference type="SUPFAM" id="SSF53474">
    <property type="entry name" value="alpha/beta-Hydrolases"/>
    <property type="match status" value="1"/>
</dbReference>
<dbReference type="InterPro" id="IPR000073">
    <property type="entry name" value="AB_hydrolase_1"/>
</dbReference>
<dbReference type="InterPro" id="IPR029058">
    <property type="entry name" value="AB_hydrolase_fold"/>
</dbReference>
<keyword evidence="2" id="KW-0378">Hydrolase</keyword>
<keyword evidence="3" id="KW-1185">Reference proteome</keyword>
<accession>A0ABW4EVN3</accession>
<dbReference type="Pfam" id="PF00561">
    <property type="entry name" value="Abhydrolase_1"/>
    <property type="match status" value="1"/>
</dbReference>
<dbReference type="EMBL" id="JBHUCO010000018">
    <property type="protein sequence ID" value="MFD1519604.1"/>
    <property type="molecule type" value="Genomic_DNA"/>
</dbReference>
<gene>
    <name evidence="2" type="ORF">ACFSJD_19075</name>
</gene>
<dbReference type="InterPro" id="IPR050266">
    <property type="entry name" value="AB_hydrolase_sf"/>
</dbReference>
<evidence type="ECO:0000313" key="2">
    <source>
        <dbReference type="EMBL" id="MFD1519604.1"/>
    </source>
</evidence>
<dbReference type="PRINTS" id="PR00111">
    <property type="entry name" value="ABHYDROLASE"/>
</dbReference>
<dbReference type="Gene3D" id="3.40.50.1820">
    <property type="entry name" value="alpha/beta hydrolase"/>
    <property type="match status" value="1"/>
</dbReference>
<dbReference type="Proteomes" id="UP001597114">
    <property type="component" value="Unassembled WGS sequence"/>
</dbReference>
<dbReference type="RefSeq" id="WP_344725274.1">
    <property type="nucleotide sequence ID" value="NZ_BAAAUS010000030.1"/>
</dbReference>
<comment type="caution">
    <text evidence="2">The sequence shown here is derived from an EMBL/GenBank/DDBJ whole genome shotgun (WGS) entry which is preliminary data.</text>
</comment>
<protein>
    <submittedName>
        <fullName evidence="2">Alpha/beta fold hydrolase</fullName>
    </submittedName>
</protein>
<sequence length="261" mass="27620">MGSTVIVNDGQHLNYTDHGGSGPVVVLLHSFLMDERMFASQVAALRSEFRLVTVDERGHGGTPADAPFDYWDIARDVLGLLDHLGVDSAAVVGTSQGGFVALRMALLAPDRVTAVAVMGSSGAAEDPQVAAAYRQLAESWAANGPTEQLLDTVAGICLGSTPADEWKETWRSVPGDRMLRIMTPLVERDCVLGRLDDVRCAALVLHGSADAAYPVAHAEELAAAIPGAEQLVVVEDGAHFLSLTHAEAVNPHLQRFLAAHA</sequence>
<name>A0ABW4EVN3_9PSEU</name>
<evidence type="ECO:0000313" key="3">
    <source>
        <dbReference type="Proteomes" id="UP001597114"/>
    </source>
</evidence>
<dbReference type="PANTHER" id="PTHR43798">
    <property type="entry name" value="MONOACYLGLYCEROL LIPASE"/>
    <property type="match status" value="1"/>
</dbReference>
<evidence type="ECO:0000259" key="1">
    <source>
        <dbReference type="Pfam" id="PF00561"/>
    </source>
</evidence>
<proteinExistence type="predicted"/>
<dbReference type="PANTHER" id="PTHR43798:SF33">
    <property type="entry name" value="HYDROLASE, PUTATIVE (AFU_ORTHOLOGUE AFUA_2G14860)-RELATED"/>
    <property type="match status" value="1"/>
</dbReference>